<accession>X1RLY0</accession>
<reference evidence="1" key="1">
    <citation type="journal article" date="2014" name="Front. Microbiol.">
        <title>High frequency of phylogenetically diverse reductive dehalogenase-homologous genes in deep subseafloor sedimentary metagenomes.</title>
        <authorList>
            <person name="Kawai M."/>
            <person name="Futagami T."/>
            <person name="Toyoda A."/>
            <person name="Takaki Y."/>
            <person name="Nishi S."/>
            <person name="Hori S."/>
            <person name="Arai W."/>
            <person name="Tsubouchi T."/>
            <person name="Morono Y."/>
            <person name="Uchiyama I."/>
            <person name="Ito T."/>
            <person name="Fujiyama A."/>
            <person name="Inagaki F."/>
            <person name="Takami H."/>
        </authorList>
    </citation>
    <scope>NUCLEOTIDE SEQUENCE</scope>
    <source>
        <strain evidence="1">Expedition CK06-06</strain>
    </source>
</reference>
<dbReference type="AlphaFoldDB" id="X1RLY0"/>
<dbReference type="EMBL" id="BARW01008210">
    <property type="protein sequence ID" value="GAI81777.1"/>
    <property type="molecule type" value="Genomic_DNA"/>
</dbReference>
<name>X1RLY0_9ZZZZ</name>
<organism evidence="1">
    <name type="scientific">marine sediment metagenome</name>
    <dbReference type="NCBI Taxonomy" id="412755"/>
    <lineage>
        <taxon>unclassified sequences</taxon>
        <taxon>metagenomes</taxon>
        <taxon>ecological metagenomes</taxon>
    </lineage>
</organism>
<evidence type="ECO:0000313" key="1">
    <source>
        <dbReference type="EMBL" id="GAI81777.1"/>
    </source>
</evidence>
<proteinExistence type="predicted"/>
<comment type="caution">
    <text evidence="1">The sequence shown here is derived from an EMBL/GenBank/DDBJ whole genome shotgun (WGS) entry which is preliminary data.</text>
</comment>
<gene>
    <name evidence="1" type="ORF">S12H4_16903</name>
</gene>
<sequence length="77" mass="8359">LGFYFDGVNTVTPVIDRVAQPAHEVAADADNFPDDVGLLPHIYIQNGAAPAAHVPPADALVITKTLRADWIRVKQER</sequence>
<feature type="non-terminal residue" evidence="1">
    <location>
        <position position="1"/>
    </location>
</feature>
<protein>
    <submittedName>
        <fullName evidence="1">Uncharacterized protein</fullName>
    </submittedName>
</protein>